<dbReference type="PROSITE" id="PS50889">
    <property type="entry name" value="S4"/>
    <property type="match status" value="1"/>
</dbReference>
<dbReference type="Gene3D" id="3.30.70.1560">
    <property type="entry name" value="Alpha-L RNA-binding motif"/>
    <property type="match status" value="1"/>
</dbReference>
<evidence type="ECO:0000313" key="9">
    <source>
        <dbReference type="EMBL" id="PKR55774.1"/>
    </source>
</evidence>
<dbReference type="InterPro" id="IPR036986">
    <property type="entry name" value="S4_RNA-bd_sf"/>
</dbReference>
<dbReference type="GO" id="GO:0120159">
    <property type="term" value="F:rRNA pseudouridine synthase activity"/>
    <property type="evidence" value="ECO:0007669"/>
    <property type="project" value="UniProtKB-ARBA"/>
</dbReference>
<dbReference type="SUPFAM" id="SSF55120">
    <property type="entry name" value="Pseudouridine synthase"/>
    <property type="match status" value="1"/>
</dbReference>
<dbReference type="Gene3D" id="3.10.290.10">
    <property type="entry name" value="RNA-binding S4 domain"/>
    <property type="match status" value="1"/>
</dbReference>
<gene>
    <name evidence="9" type="ORF">COO20_00690</name>
</gene>
<feature type="compositionally biased region" description="Basic and acidic residues" evidence="7">
    <location>
        <begin position="289"/>
        <end position="299"/>
    </location>
</feature>
<dbReference type="SMART" id="SM00363">
    <property type="entry name" value="S4"/>
    <property type="match status" value="1"/>
</dbReference>
<evidence type="ECO:0000256" key="6">
    <source>
        <dbReference type="RuleBase" id="RU003887"/>
    </source>
</evidence>
<organism evidence="9 10">
    <name type="scientific">Thalassospira marina</name>
    <dbReference type="NCBI Taxonomy" id="2048283"/>
    <lineage>
        <taxon>Bacteria</taxon>
        <taxon>Pseudomonadati</taxon>
        <taxon>Pseudomonadota</taxon>
        <taxon>Alphaproteobacteria</taxon>
        <taxon>Rhodospirillales</taxon>
        <taxon>Thalassospiraceae</taxon>
        <taxon>Thalassospira</taxon>
    </lineage>
</organism>
<evidence type="ECO:0000256" key="2">
    <source>
        <dbReference type="ARBA" id="ARBA00008348"/>
    </source>
</evidence>
<dbReference type="EC" id="5.4.99.-" evidence="6"/>
<dbReference type="Proteomes" id="UP000233597">
    <property type="component" value="Unassembled WGS sequence"/>
</dbReference>
<keyword evidence="4 6" id="KW-0413">Isomerase</keyword>
<dbReference type="PROSITE" id="PS01149">
    <property type="entry name" value="PSI_RSU"/>
    <property type="match status" value="1"/>
</dbReference>
<comment type="caution">
    <text evidence="9">The sequence shown here is derived from an EMBL/GenBank/DDBJ whole genome shotgun (WGS) entry which is preliminary data.</text>
</comment>
<feature type="compositionally biased region" description="Acidic residues" evidence="7">
    <location>
        <begin position="18"/>
        <end position="31"/>
    </location>
</feature>
<dbReference type="OrthoDB" id="9807213at2"/>
<feature type="compositionally biased region" description="Basic and acidic residues" evidence="7">
    <location>
        <begin position="614"/>
        <end position="627"/>
    </location>
</feature>
<dbReference type="InterPro" id="IPR020094">
    <property type="entry name" value="TruA/RsuA/RluB/E/F_N"/>
</dbReference>
<feature type="region of interest" description="Disordered" evidence="7">
    <location>
        <begin position="1"/>
        <end position="50"/>
    </location>
</feature>
<feature type="compositionally biased region" description="Basic and acidic residues" evidence="7">
    <location>
        <begin position="417"/>
        <end position="437"/>
    </location>
</feature>
<evidence type="ECO:0000256" key="5">
    <source>
        <dbReference type="PROSITE-ProRule" id="PRU00182"/>
    </source>
</evidence>
<feature type="compositionally biased region" description="Basic and acidic residues" evidence="7">
    <location>
        <begin position="543"/>
        <end position="561"/>
    </location>
</feature>
<dbReference type="Pfam" id="PF00849">
    <property type="entry name" value="PseudoU_synth_2"/>
    <property type="match status" value="1"/>
</dbReference>
<feature type="compositionally biased region" description="Basic and acidic residues" evidence="7">
    <location>
        <begin position="312"/>
        <end position="328"/>
    </location>
</feature>
<feature type="compositionally biased region" description="Basic residues" evidence="7">
    <location>
        <begin position="300"/>
        <end position="309"/>
    </location>
</feature>
<dbReference type="InterPro" id="IPR042092">
    <property type="entry name" value="PsdUridine_s_RsuA/RluB/E/F_cat"/>
</dbReference>
<evidence type="ECO:0000256" key="1">
    <source>
        <dbReference type="ARBA" id="ARBA00000073"/>
    </source>
</evidence>
<evidence type="ECO:0000256" key="7">
    <source>
        <dbReference type="SAM" id="MobiDB-lite"/>
    </source>
</evidence>
<dbReference type="PANTHER" id="PTHR47683:SF3">
    <property type="entry name" value="RIBOSOMAL LARGE SUBUNIT PSEUDOURIDINE SYNTHASE B"/>
    <property type="match status" value="1"/>
</dbReference>
<accession>A0A2N3KYX4</accession>
<comment type="similarity">
    <text evidence="2 6">Belongs to the pseudouridine synthase RsuA family.</text>
</comment>
<protein>
    <recommendedName>
        <fullName evidence="6">Pseudouridine synthase</fullName>
        <ecNumber evidence="6">5.4.99.-</ecNumber>
    </recommendedName>
</protein>
<dbReference type="InterPro" id="IPR006145">
    <property type="entry name" value="PsdUridine_synth_RsuA/RluA"/>
</dbReference>
<reference evidence="9 10" key="1">
    <citation type="submission" date="2017-09" db="EMBL/GenBank/DDBJ databases">
        <title>Biodiversity and function of Thalassospira species in the particle-attached aromatic-hydrocarbon-degrading consortia from the surface seawater of the South China Sea.</title>
        <authorList>
            <person name="Dong C."/>
            <person name="Liu R."/>
            <person name="Shao Z."/>
        </authorList>
    </citation>
    <scope>NUCLEOTIDE SEQUENCE [LARGE SCALE GENOMIC DNA]</scope>
    <source>
        <strain evidence="9 10">CSC1P2</strain>
    </source>
</reference>
<dbReference type="AlphaFoldDB" id="A0A2N3KYX4"/>
<evidence type="ECO:0000256" key="4">
    <source>
        <dbReference type="ARBA" id="ARBA00023235"/>
    </source>
</evidence>
<keyword evidence="3 5" id="KW-0694">RNA-binding</keyword>
<sequence length="649" mass="72692">MTDKADNAPSQENLHTEDEFDAEMPQDDFGADAEKDAKDSAPAEELPRERIAKRIARSGVCSRRDAEQLILDGKVKLNGKRLDTPAVTVSDDDIIFVNDAPLPEKQKPRLWRLFKKRGLVTSHRDEQGRETVFDNLPPHMPRVISVGRLDLNSEGLLLLTNDGELARYLELPSTGWARRYRVRVHGFIDEAKLKQLENGITIDGINYGSIQAEIDVQKGTNAWMTVTLREGKNREIRRVMEHLGWPVTRLMRLSYGPFHLGKMAPGEIDEITGKVMKEQLTGFFSGEGGKADPDRDGRATKPRPKKAAPARKPADRSKERFDRPRSDDDASGFGSSAPRRTGGARPFNRDRQEQGSGTGTGQRRGFGSRDDARGQDRNNDFRNDRNDRNDRQDRGDSNYRQDRSDRTDRNQNPNRSFRNERNRDDFSAGGERSEGGYRGRNSQGSGAPRGQGRPDNRAGRDDRNDRADRNDRTERTGRNDRGDRNDGFRGRQDSRDNRDNRGGNDTSRSFGGNRNRNNDADRNDGFRSNDQAGGFAGRGGRSGRRDQQNRSDDFGDTKRGSGPEARSGRPAGRGKPDARHDRDEGDNTRRDTTNRPTNKGRGRYAGGNSQNSRPNDRTSDRSNDRTNGRPAGRNGGRPTGGNGRRGGDR</sequence>
<dbReference type="CDD" id="cd00165">
    <property type="entry name" value="S4"/>
    <property type="match status" value="1"/>
</dbReference>
<comment type="catalytic activity">
    <reaction evidence="1">
        <text>a uridine in RNA = a pseudouridine in RNA</text>
        <dbReference type="Rhea" id="RHEA:48348"/>
        <dbReference type="Rhea" id="RHEA-COMP:12068"/>
        <dbReference type="Rhea" id="RHEA-COMP:12069"/>
        <dbReference type="ChEBI" id="CHEBI:65314"/>
        <dbReference type="ChEBI" id="CHEBI:65315"/>
    </reaction>
</comment>
<dbReference type="SUPFAM" id="SSF55174">
    <property type="entry name" value="Alpha-L RNA-binding motif"/>
    <property type="match status" value="1"/>
</dbReference>
<feature type="domain" description="RNA-binding S4" evidence="8">
    <location>
        <begin position="49"/>
        <end position="107"/>
    </location>
</feature>
<dbReference type="PANTHER" id="PTHR47683">
    <property type="entry name" value="PSEUDOURIDINE SYNTHASE FAMILY PROTEIN-RELATED"/>
    <property type="match status" value="1"/>
</dbReference>
<feature type="region of interest" description="Disordered" evidence="7">
    <location>
        <begin position="283"/>
        <end position="649"/>
    </location>
</feature>
<dbReference type="InterPro" id="IPR002942">
    <property type="entry name" value="S4_RNA-bd"/>
</dbReference>
<dbReference type="EMBL" id="NWTK01000001">
    <property type="protein sequence ID" value="PKR55774.1"/>
    <property type="molecule type" value="Genomic_DNA"/>
</dbReference>
<feature type="compositionally biased region" description="Basic and acidic residues" evidence="7">
    <location>
        <begin position="574"/>
        <end position="593"/>
    </location>
</feature>
<evidence type="ECO:0000313" key="10">
    <source>
        <dbReference type="Proteomes" id="UP000233597"/>
    </source>
</evidence>
<dbReference type="InterPro" id="IPR018496">
    <property type="entry name" value="PsdUridine_synth_RsuA/RluB_CS"/>
</dbReference>
<feature type="compositionally biased region" description="Basic and acidic residues" evidence="7">
    <location>
        <begin position="516"/>
        <end position="527"/>
    </location>
</feature>
<dbReference type="NCBIfam" id="TIGR00093">
    <property type="entry name" value="pseudouridine synthase"/>
    <property type="match status" value="1"/>
</dbReference>
<dbReference type="InterPro" id="IPR050343">
    <property type="entry name" value="RsuA_PseudoU_synthase"/>
</dbReference>
<proteinExistence type="inferred from homology"/>
<feature type="compositionally biased region" description="Basic and acidic residues" evidence="7">
    <location>
        <begin position="367"/>
        <end position="409"/>
    </location>
</feature>
<feature type="compositionally biased region" description="Basic and acidic residues" evidence="7">
    <location>
        <begin position="452"/>
        <end position="502"/>
    </location>
</feature>
<dbReference type="Gene3D" id="3.30.70.580">
    <property type="entry name" value="Pseudouridine synthase I, catalytic domain, N-terminal subdomain"/>
    <property type="match status" value="1"/>
</dbReference>
<dbReference type="Pfam" id="PF01479">
    <property type="entry name" value="S4"/>
    <property type="match status" value="1"/>
</dbReference>
<dbReference type="GO" id="GO:0000455">
    <property type="term" value="P:enzyme-directed rRNA pseudouridine synthesis"/>
    <property type="evidence" value="ECO:0007669"/>
    <property type="project" value="UniProtKB-ARBA"/>
</dbReference>
<dbReference type="InterPro" id="IPR000748">
    <property type="entry name" value="PsdUridine_synth_RsuA/RluB/E/F"/>
</dbReference>
<dbReference type="InterPro" id="IPR020103">
    <property type="entry name" value="PsdUridine_synth_cat_dom_sf"/>
</dbReference>
<feature type="compositionally biased region" description="Basic and acidic residues" evidence="7">
    <location>
        <begin position="32"/>
        <end position="50"/>
    </location>
</feature>
<feature type="compositionally biased region" description="Gly residues" evidence="7">
    <location>
        <begin position="633"/>
        <end position="649"/>
    </location>
</feature>
<dbReference type="RefSeq" id="WP_101263767.1">
    <property type="nucleotide sequence ID" value="NZ_NWTK01000001.1"/>
</dbReference>
<name>A0A2N3KYX4_9PROT</name>
<evidence type="ECO:0000259" key="8">
    <source>
        <dbReference type="SMART" id="SM00363"/>
    </source>
</evidence>
<dbReference type="GO" id="GO:0003723">
    <property type="term" value="F:RNA binding"/>
    <property type="evidence" value="ECO:0007669"/>
    <property type="project" value="UniProtKB-KW"/>
</dbReference>
<evidence type="ECO:0000256" key="3">
    <source>
        <dbReference type="ARBA" id="ARBA00022884"/>
    </source>
</evidence>